<dbReference type="GO" id="GO:0016020">
    <property type="term" value="C:membrane"/>
    <property type="evidence" value="ECO:0007669"/>
    <property type="project" value="TreeGrafter"/>
</dbReference>
<evidence type="ECO:0000313" key="9">
    <source>
        <dbReference type="EMBL" id="TCP95960.1"/>
    </source>
</evidence>
<dbReference type="GO" id="GO:0051603">
    <property type="term" value="P:proteolysis involved in protein catabolic process"/>
    <property type="evidence" value="ECO:0007669"/>
    <property type="project" value="TreeGrafter"/>
</dbReference>
<evidence type="ECO:0000313" key="10">
    <source>
        <dbReference type="Proteomes" id="UP000295763"/>
    </source>
</evidence>
<evidence type="ECO:0000256" key="7">
    <source>
        <dbReference type="SAM" id="SignalP"/>
    </source>
</evidence>
<comment type="similarity">
    <text evidence="6">Belongs to the peptidase M48 family.</text>
</comment>
<dbReference type="Pfam" id="PF01435">
    <property type="entry name" value="Peptidase_M48"/>
    <property type="match status" value="1"/>
</dbReference>
<dbReference type="GO" id="GO:0046872">
    <property type="term" value="F:metal ion binding"/>
    <property type="evidence" value="ECO:0007669"/>
    <property type="project" value="UniProtKB-KW"/>
</dbReference>
<feature type="domain" description="Peptidase M48" evidence="8">
    <location>
        <begin position="53"/>
        <end position="239"/>
    </location>
</feature>
<dbReference type="CDD" id="cd07331">
    <property type="entry name" value="M48C_Oma1_like"/>
    <property type="match status" value="1"/>
</dbReference>
<keyword evidence="3 6" id="KW-0378">Hydrolase</keyword>
<evidence type="ECO:0000256" key="5">
    <source>
        <dbReference type="ARBA" id="ARBA00023049"/>
    </source>
</evidence>
<dbReference type="RefSeq" id="WP_131975653.1">
    <property type="nucleotide sequence ID" value="NZ_SLYB01000006.1"/>
</dbReference>
<protein>
    <submittedName>
        <fullName evidence="9">Zn-dependent protease with chaperone function</fullName>
    </submittedName>
</protein>
<name>A0A4R2T1F8_9PAST</name>
<feature type="chain" id="PRO_5020572087" evidence="7">
    <location>
        <begin position="22"/>
        <end position="254"/>
    </location>
</feature>
<keyword evidence="5 6" id="KW-0482">Metalloprotease</keyword>
<accession>A0A4R2T1F8</accession>
<evidence type="ECO:0000259" key="8">
    <source>
        <dbReference type="Pfam" id="PF01435"/>
    </source>
</evidence>
<gene>
    <name evidence="9" type="ORF">EDC44_10619</name>
</gene>
<proteinExistence type="inferred from homology"/>
<keyword evidence="2" id="KW-0479">Metal-binding</keyword>
<evidence type="ECO:0000256" key="3">
    <source>
        <dbReference type="ARBA" id="ARBA00022801"/>
    </source>
</evidence>
<dbReference type="GO" id="GO:0004222">
    <property type="term" value="F:metalloendopeptidase activity"/>
    <property type="evidence" value="ECO:0007669"/>
    <property type="project" value="InterPro"/>
</dbReference>
<dbReference type="PANTHER" id="PTHR22726">
    <property type="entry name" value="METALLOENDOPEPTIDASE OMA1"/>
    <property type="match status" value="1"/>
</dbReference>
<evidence type="ECO:0000256" key="2">
    <source>
        <dbReference type="ARBA" id="ARBA00022723"/>
    </source>
</evidence>
<dbReference type="Gene3D" id="3.30.2010.10">
    <property type="entry name" value="Metalloproteases ('zincins'), catalytic domain"/>
    <property type="match status" value="1"/>
</dbReference>
<sequence length="254" mass="27218">MKFIKKLSVVFAAAMLLNACADSASINQEAAVSYRQAINKVQAQGALDTTSNTAKRVKKVFNQMVPYANKANHTGVKFNWEINVIKSKELNAWAMPGGKMVFYTGLVNKLKLSDNEIAVVMGHEMAHALLEHGKAQRNVGILTNIGVALGQVGLAAVGVNDGGLLGTTASLAVTNPYSRSHETQADEIGLMLMAESGYDPSVAPNMWKKMTAVSGDISGAATLFSTHPNNADRQANLQRLLPEAMKVYQASKKN</sequence>
<dbReference type="InterPro" id="IPR051156">
    <property type="entry name" value="Mito/Outer_Membr_Metalloprot"/>
</dbReference>
<keyword evidence="4 6" id="KW-0862">Zinc</keyword>
<keyword evidence="10" id="KW-1185">Reference proteome</keyword>
<dbReference type="EMBL" id="SLYB01000006">
    <property type="protein sequence ID" value="TCP95960.1"/>
    <property type="molecule type" value="Genomic_DNA"/>
</dbReference>
<keyword evidence="1 6" id="KW-0645">Protease</keyword>
<dbReference type="Proteomes" id="UP000295763">
    <property type="component" value="Unassembled WGS sequence"/>
</dbReference>
<comment type="cofactor">
    <cofactor evidence="6">
        <name>Zn(2+)</name>
        <dbReference type="ChEBI" id="CHEBI:29105"/>
    </cofactor>
    <text evidence="6">Binds 1 zinc ion per subunit.</text>
</comment>
<evidence type="ECO:0000256" key="6">
    <source>
        <dbReference type="RuleBase" id="RU003983"/>
    </source>
</evidence>
<organism evidence="9 10">
    <name type="scientific">Cricetibacter osteomyelitidis</name>
    <dbReference type="NCBI Taxonomy" id="1521931"/>
    <lineage>
        <taxon>Bacteria</taxon>
        <taxon>Pseudomonadati</taxon>
        <taxon>Pseudomonadota</taxon>
        <taxon>Gammaproteobacteria</taxon>
        <taxon>Pasteurellales</taxon>
        <taxon>Pasteurellaceae</taxon>
        <taxon>Cricetibacter</taxon>
    </lineage>
</organism>
<dbReference type="InterPro" id="IPR001915">
    <property type="entry name" value="Peptidase_M48"/>
</dbReference>
<dbReference type="AlphaFoldDB" id="A0A4R2T1F8"/>
<evidence type="ECO:0000256" key="1">
    <source>
        <dbReference type="ARBA" id="ARBA00022670"/>
    </source>
</evidence>
<dbReference type="OrthoDB" id="9810445at2"/>
<comment type="caution">
    <text evidence="9">The sequence shown here is derived from an EMBL/GenBank/DDBJ whole genome shotgun (WGS) entry which is preliminary data.</text>
</comment>
<dbReference type="PANTHER" id="PTHR22726:SF1">
    <property type="entry name" value="METALLOENDOPEPTIDASE OMA1, MITOCHONDRIAL"/>
    <property type="match status" value="1"/>
</dbReference>
<feature type="signal peptide" evidence="7">
    <location>
        <begin position="1"/>
        <end position="21"/>
    </location>
</feature>
<keyword evidence="7" id="KW-0732">Signal</keyword>
<reference evidence="9 10" key="1">
    <citation type="submission" date="2019-03" db="EMBL/GenBank/DDBJ databases">
        <title>Genomic Encyclopedia of Type Strains, Phase IV (KMG-IV): sequencing the most valuable type-strain genomes for metagenomic binning, comparative biology and taxonomic classification.</title>
        <authorList>
            <person name="Goeker M."/>
        </authorList>
    </citation>
    <scope>NUCLEOTIDE SEQUENCE [LARGE SCALE GENOMIC DNA]</scope>
    <source>
        <strain evidence="9 10">DSM 28404</strain>
    </source>
</reference>
<evidence type="ECO:0000256" key="4">
    <source>
        <dbReference type="ARBA" id="ARBA00022833"/>
    </source>
</evidence>